<dbReference type="InterPro" id="IPR038764">
    <property type="entry name" value="GNAT_N_AcTrfase_prd"/>
</dbReference>
<dbReference type="PROSITE" id="PS51186">
    <property type="entry name" value="GNAT"/>
    <property type="match status" value="1"/>
</dbReference>
<organism evidence="2 3">
    <name type="scientific">Cryobacterium breve</name>
    <dbReference type="NCBI Taxonomy" id="1259258"/>
    <lineage>
        <taxon>Bacteria</taxon>
        <taxon>Bacillati</taxon>
        <taxon>Actinomycetota</taxon>
        <taxon>Actinomycetes</taxon>
        <taxon>Micrococcales</taxon>
        <taxon>Microbacteriaceae</taxon>
        <taxon>Cryobacterium</taxon>
    </lineage>
</organism>
<dbReference type="InterPro" id="IPR000182">
    <property type="entry name" value="GNAT_dom"/>
</dbReference>
<dbReference type="InterPro" id="IPR016181">
    <property type="entry name" value="Acyl_CoA_acyltransferase"/>
</dbReference>
<gene>
    <name evidence="2" type="ORF">KIV56_08520</name>
</gene>
<evidence type="ECO:0000259" key="1">
    <source>
        <dbReference type="PROSITE" id="PS51186"/>
    </source>
</evidence>
<keyword evidence="3" id="KW-1185">Reference proteome</keyword>
<dbReference type="PANTHER" id="PTHR41700:SF1">
    <property type="entry name" value="N-ACETYLTRANSFERASE DOMAIN-CONTAINING PROTEIN"/>
    <property type="match status" value="1"/>
</dbReference>
<evidence type="ECO:0000313" key="3">
    <source>
        <dbReference type="Proteomes" id="UP001212421"/>
    </source>
</evidence>
<dbReference type="PANTHER" id="PTHR41700">
    <property type="entry name" value="GCN5-RELATED N-ACETYLTRANSFERASE"/>
    <property type="match status" value="1"/>
</dbReference>
<dbReference type="EMBL" id="CP075584">
    <property type="protein sequence ID" value="WBM81220.1"/>
    <property type="molecule type" value="Genomic_DNA"/>
</dbReference>
<accession>A0ABY7NFZ5</accession>
<feature type="domain" description="N-acetyltransferase" evidence="1">
    <location>
        <begin position="33"/>
        <end position="196"/>
    </location>
</feature>
<dbReference type="SUPFAM" id="SSF55729">
    <property type="entry name" value="Acyl-CoA N-acyltransferases (Nat)"/>
    <property type="match status" value="1"/>
</dbReference>
<sequence>MNVLPPSHGGESAAETLVAAYRVALAAADAAAVSVRAANPDDLPAVVALFESTWGAGRSPDTSLLRALDHAGNTVLVATSDSGAEPASVGAALGFLGWAGGIHLHSHMAAVAPGLRGGGVGYALKLFQRAVCLEHGVGEMRWTFDPLIRRNAHFNLAKLGAEVTAFHPDFYGRLDDAISGSDRSDRFEVRWRLNSPRTLAALAGSPLPHWGAAEPTRDGLPAPRPLLLDPDFERLRAEAPDAAARQRADSHVVFAEAFARGLRPELAGDSWVFTSRPADPA</sequence>
<name>A0ABY7NFZ5_9MICO</name>
<dbReference type="Gene3D" id="3.40.630.30">
    <property type="match status" value="1"/>
</dbReference>
<reference evidence="2 3" key="1">
    <citation type="submission" date="2021-05" db="EMBL/GenBank/DDBJ databases">
        <authorList>
            <person name="Kumar R."/>
            <person name="Kumar A."/>
            <person name="Mukhia S."/>
        </authorList>
    </citation>
    <scope>NUCLEOTIDE SEQUENCE [LARGE SCALE GENOMIC DNA]</scope>
    <source>
        <strain evidence="2 3">ERMR7:08</strain>
    </source>
</reference>
<dbReference type="Proteomes" id="UP001212421">
    <property type="component" value="Chromosome"/>
</dbReference>
<protein>
    <recommendedName>
        <fullName evidence="1">N-acetyltransferase domain-containing protein</fullName>
    </recommendedName>
</protein>
<dbReference type="RefSeq" id="WP_281535944.1">
    <property type="nucleotide sequence ID" value="NZ_CP075584.1"/>
</dbReference>
<evidence type="ECO:0000313" key="2">
    <source>
        <dbReference type="EMBL" id="WBM81220.1"/>
    </source>
</evidence>
<proteinExistence type="predicted"/>